<reference evidence="5 6" key="1">
    <citation type="submission" date="2017-11" db="EMBL/GenBank/DDBJ databases">
        <title>De novo assembly and phasing of dikaryotic genomes from two isolates of Puccinia coronata f. sp. avenae, the causal agent of oat crown rust.</title>
        <authorList>
            <person name="Miller M.E."/>
            <person name="Zhang Y."/>
            <person name="Omidvar V."/>
            <person name="Sperschneider J."/>
            <person name="Schwessinger B."/>
            <person name="Raley C."/>
            <person name="Palmer J.M."/>
            <person name="Garnica D."/>
            <person name="Upadhyaya N."/>
            <person name="Rathjen J."/>
            <person name="Taylor J.M."/>
            <person name="Park R.F."/>
            <person name="Dodds P.N."/>
            <person name="Hirsch C.D."/>
            <person name="Kianian S.F."/>
            <person name="Figueroa M."/>
        </authorList>
    </citation>
    <scope>NUCLEOTIDE SEQUENCE [LARGE SCALE GENOMIC DNA]</scope>
    <source>
        <strain evidence="5">12NC29</strain>
    </source>
</reference>
<proteinExistence type="predicted"/>
<dbReference type="Proteomes" id="UP000235388">
    <property type="component" value="Unassembled WGS sequence"/>
</dbReference>
<evidence type="ECO:0000256" key="1">
    <source>
        <dbReference type="ARBA" id="ARBA00022664"/>
    </source>
</evidence>
<dbReference type="InterPro" id="IPR036875">
    <property type="entry name" value="Znf_CCHC_sf"/>
</dbReference>
<dbReference type="GO" id="GO:0003676">
    <property type="term" value="F:nucleic acid binding"/>
    <property type="evidence" value="ECO:0007669"/>
    <property type="project" value="InterPro"/>
</dbReference>
<evidence type="ECO:0000313" key="5">
    <source>
        <dbReference type="EMBL" id="PLW09284.1"/>
    </source>
</evidence>
<evidence type="ECO:0000259" key="4">
    <source>
        <dbReference type="PROSITE" id="PS50158"/>
    </source>
</evidence>
<keyword evidence="2" id="KW-0863">Zinc-finger</keyword>
<dbReference type="GO" id="GO:0006397">
    <property type="term" value="P:mRNA processing"/>
    <property type="evidence" value="ECO:0007669"/>
    <property type="project" value="UniProtKB-KW"/>
</dbReference>
<dbReference type="SUPFAM" id="SSF50630">
    <property type="entry name" value="Acid proteases"/>
    <property type="match status" value="1"/>
</dbReference>
<comment type="caution">
    <text evidence="5">The sequence shown here is derived from an EMBL/GenBank/DDBJ whole genome shotgun (WGS) entry which is preliminary data.</text>
</comment>
<dbReference type="OrthoDB" id="2277465at2759"/>
<feature type="region of interest" description="Disordered" evidence="3">
    <location>
        <begin position="245"/>
        <end position="272"/>
    </location>
</feature>
<evidence type="ECO:0000313" key="6">
    <source>
        <dbReference type="Proteomes" id="UP000235388"/>
    </source>
</evidence>
<dbReference type="STRING" id="200324.A0A2N5S7T2"/>
<dbReference type="AlphaFoldDB" id="A0A2N5S7T2"/>
<dbReference type="InterPro" id="IPR021109">
    <property type="entry name" value="Peptidase_aspartic_dom_sf"/>
</dbReference>
<dbReference type="SUPFAM" id="SSF57756">
    <property type="entry name" value="Retrovirus zinc finger-like domains"/>
    <property type="match status" value="1"/>
</dbReference>
<keyword evidence="1" id="KW-0507">mRNA processing</keyword>
<dbReference type="CDD" id="cd00303">
    <property type="entry name" value="retropepsin_like"/>
    <property type="match status" value="1"/>
</dbReference>
<dbReference type="EMBL" id="PGCJ01001113">
    <property type="protein sequence ID" value="PLW09284.1"/>
    <property type="molecule type" value="Genomic_DNA"/>
</dbReference>
<accession>A0A2N5S7T2</accession>
<evidence type="ECO:0000256" key="2">
    <source>
        <dbReference type="PROSITE-ProRule" id="PRU00047"/>
    </source>
</evidence>
<dbReference type="GO" id="GO:0008270">
    <property type="term" value="F:zinc ion binding"/>
    <property type="evidence" value="ECO:0007669"/>
    <property type="project" value="UniProtKB-KW"/>
</dbReference>
<evidence type="ECO:0000256" key="3">
    <source>
        <dbReference type="SAM" id="MobiDB-lite"/>
    </source>
</evidence>
<sequence>MRLLACRQPIVSGLHHHQQLFDWETVDLMDYHEDFMEDVKPEIPGVVPPVASQALALHQETDVSKVLKGWPKRDCPKFTGAVGKEARDWLVTMSVLLGNRQAHLGLWHIAAGQRLSGKAFCDHKDAALAGTRPTDWVSFQSWLIQLSPLGPTPESVADELEKLKQGPNETCQEFYERFRDWQTKARTIGFAHDEQTCFVKRLIPGLSTKVQGIVAQESICQKQMTMEQVVMTAMQHDQTYRQARSVNATNGGLGNKRRAKDSSSGKKSKGGSHCYNCKKDGHIAAKCMGTTVSDESVEPVADIVSDCLCTGGCHAVNQFNAEPSSVCAEFHYHVESRLARVLLDTGAGLSYVSSSFVADRALLIFRSPDSFKVTGAFGDRISDDSYDVILGRDWISSSVSSTDWASNTWNLRNGDGKVVPFTLYSLSLGALQTHELVAMSDEDKVLLPRSIRRHEFYEGARESFLCLMESEGVAGPRDKVPAGLPTSFGSPGQLQHKLRGLITSFATVFGPISSMPTRERTIEHLINTGDAQPVYLPVRQLLPALLSTLKERLAGLQEACFI</sequence>
<protein>
    <recommendedName>
        <fullName evidence="4">CCHC-type domain-containing protein</fullName>
    </recommendedName>
</protein>
<dbReference type="InterPro" id="IPR001878">
    <property type="entry name" value="Znf_CCHC"/>
</dbReference>
<keyword evidence="6" id="KW-1185">Reference proteome</keyword>
<organism evidence="5 6">
    <name type="scientific">Puccinia coronata f. sp. avenae</name>
    <dbReference type="NCBI Taxonomy" id="200324"/>
    <lineage>
        <taxon>Eukaryota</taxon>
        <taxon>Fungi</taxon>
        <taxon>Dikarya</taxon>
        <taxon>Basidiomycota</taxon>
        <taxon>Pucciniomycotina</taxon>
        <taxon>Pucciniomycetes</taxon>
        <taxon>Pucciniales</taxon>
        <taxon>Pucciniaceae</taxon>
        <taxon>Puccinia</taxon>
    </lineage>
</organism>
<dbReference type="PROSITE" id="PS50158">
    <property type="entry name" value="ZF_CCHC"/>
    <property type="match status" value="1"/>
</dbReference>
<name>A0A2N5S7T2_9BASI</name>
<feature type="domain" description="CCHC-type" evidence="4">
    <location>
        <begin position="274"/>
        <end position="287"/>
    </location>
</feature>
<keyword evidence="2" id="KW-0862">Zinc</keyword>
<gene>
    <name evidence="5" type="ORF">PCANC_25452</name>
</gene>
<keyword evidence="2" id="KW-0479">Metal-binding</keyword>